<protein>
    <submittedName>
        <fullName evidence="8">C4-dicarboxylate ABC transporter</fullName>
    </submittedName>
</protein>
<evidence type="ECO:0000256" key="6">
    <source>
        <dbReference type="ARBA" id="ARBA00022989"/>
    </source>
</evidence>
<dbReference type="PANTHER" id="PTHR31686:SF1">
    <property type="entry name" value="SULFITE EFFLUX PUMP SSU1"/>
    <property type="match status" value="1"/>
</dbReference>
<evidence type="ECO:0000256" key="3">
    <source>
        <dbReference type="ARBA" id="ARBA00022448"/>
    </source>
</evidence>
<evidence type="ECO:0000256" key="1">
    <source>
        <dbReference type="ARBA" id="ARBA00004651"/>
    </source>
</evidence>
<comment type="similarity">
    <text evidence="2">Belongs to the tellurite-resistance/dicarboxylate transporter (TDT) family.</text>
</comment>
<dbReference type="RefSeq" id="WP_085021011.1">
    <property type="nucleotide sequence ID" value="NZ_BMHD01000001.1"/>
</dbReference>
<dbReference type="KEGG" id="cphy:B5808_17820"/>
<evidence type="ECO:0000256" key="7">
    <source>
        <dbReference type="ARBA" id="ARBA00023136"/>
    </source>
</evidence>
<evidence type="ECO:0000256" key="4">
    <source>
        <dbReference type="ARBA" id="ARBA00022475"/>
    </source>
</evidence>
<dbReference type="InterPro" id="IPR038665">
    <property type="entry name" value="Voltage-dep_anion_channel_sf"/>
</dbReference>
<evidence type="ECO:0000313" key="9">
    <source>
        <dbReference type="Proteomes" id="UP000192775"/>
    </source>
</evidence>
<gene>
    <name evidence="8" type="ORF">B5808_17820</name>
</gene>
<accession>A0A1X9LNX3</accession>
<dbReference type="PANTHER" id="PTHR31686">
    <property type="match status" value="1"/>
</dbReference>
<keyword evidence="6" id="KW-1133">Transmembrane helix</keyword>
<reference evidence="8 9" key="1">
    <citation type="submission" date="2017-04" db="EMBL/GenBank/DDBJ databases">
        <authorList>
            <person name="Afonso C.L."/>
            <person name="Miller P.J."/>
            <person name="Scott M.A."/>
            <person name="Spackman E."/>
            <person name="Goraichik I."/>
            <person name="Dimitrov K.M."/>
            <person name="Suarez D.L."/>
            <person name="Swayne D.E."/>
        </authorList>
    </citation>
    <scope>NUCLEOTIDE SEQUENCE [LARGE SCALE GENOMIC DNA]</scope>
    <source>
        <strain evidence="9">XA(T)</strain>
    </source>
</reference>
<keyword evidence="5" id="KW-0812">Transmembrane</keyword>
<evidence type="ECO:0000256" key="2">
    <source>
        <dbReference type="ARBA" id="ARBA00008566"/>
    </source>
</evidence>
<dbReference type="AlphaFoldDB" id="A0A1X9LNX3"/>
<keyword evidence="9" id="KW-1185">Reference proteome</keyword>
<dbReference type="EMBL" id="CP020715">
    <property type="protein sequence ID" value="ARJ06873.1"/>
    <property type="molecule type" value="Genomic_DNA"/>
</dbReference>
<sequence length="361" mass="37551">MARFALSAVTPNWFASVMGTGIVATSAAVLPISFPGLREGAVAVWLLASGWLVFLLIATALHWVRYPSAARAHHLNPVMAHFYGAPPMALLTVGAGTLLVGRDVIGVDAAVAIDTVLWAAGTILGLFSAIIVPYLAFTRHENSADSAFGGWLMPVVPPMVSAATGALLLPYTPAGQLRETLLLGCLAMFGSSLLASIVIIVQIWQRLAVHKVGPEGMVPTLWIVLGPLGQSITAVNLLAGNSAGAFTPAFDDALMMFAILFGVTVLGFALLWLSIAAAITIRTVRRGLPFSLTWWSFTFPVGTCVTGTAGLAAHTGSAPIAVLSVALFVLLVAAWATVGLRTIGENVRRPVVAPLVAVGEG</sequence>
<dbReference type="CDD" id="cd09320">
    <property type="entry name" value="TDT_like_2"/>
    <property type="match status" value="1"/>
</dbReference>
<keyword evidence="3" id="KW-0813">Transport</keyword>
<evidence type="ECO:0000313" key="8">
    <source>
        <dbReference type="EMBL" id="ARJ06873.1"/>
    </source>
</evidence>
<dbReference type="Gene3D" id="1.50.10.150">
    <property type="entry name" value="Voltage-dependent anion channel"/>
    <property type="match status" value="1"/>
</dbReference>
<dbReference type="InterPro" id="IPR004695">
    <property type="entry name" value="SLAC1/Mae1/Ssu1/TehA"/>
</dbReference>
<dbReference type="GO" id="GO:0055085">
    <property type="term" value="P:transmembrane transport"/>
    <property type="evidence" value="ECO:0007669"/>
    <property type="project" value="InterPro"/>
</dbReference>
<name>A0A1X9LNX3_9MICO</name>
<dbReference type="Pfam" id="PF03595">
    <property type="entry name" value="SLAC1"/>
    <property type="match status" value="1"/>
</dbReference>
<dbReference type="Proteomes" id="UP000192775">
    <property type="component" value="Chromosome"/>
</dbReference>
<keyword evidence="7" id="KW-0472">Membrane</keyword>
<keyword evidence="4" id="KW-1003">Cell membrane</keyword>
<comment type="subcellular location">
    <subcellularLocation>
        <location evidence="1">Cell membrane</location>
        <topology evidence="1">Multi-pass membrane protein</topology>
    </subcellularLocation>
</comment>
<evidence type="ECO:0000256" key="5">
    <source>
        <dbReference type="ARBA" id="ARBA00022692"/>
    </source>
</evidence>
<proteinExistence type="inferred from homology"/>
<dbReference type="GO" id="GO:0005886">
    <property type="term" value="C:plasma membrane"/>
    <property type="evidence" value="ECO:0007669"/>
    <property type="project" value="UniProtKB-SubCell"/>
</dbReference>
<dbReference type="InterPro" id="IPR051629">
    <property type="entry name" value="Sulfite_efflux_TDT"/>
</dbReference>
<organism evidence="8 9">
    <name type="scientific">Cnuibacter physcomitrellae</name>
    <dbReference type="NCBI Taxonomy" id="1619308"/>
    <lineage>
        <taxon>Bacteria</taxon>
        <taxon>Bacillati</taxon>
        <taxon>Actinomycetota</taxon>
        <taxon>Actinomycetes</taxon>
        <taxon>Micrococcales</taxon>
        <taxon>Microbacteriaceae</taxon>
        <taxon>Cnuibacter</taxon>
    </lineage>
</organism>